<dbReference type="InterPro" id="IPR050490">
    <property type="entry name" value="Bact_solute-bd_prot1"/>
</dbReference>
<dbReference type="PATRIC" id="fig|1423792.3.peg.1869"/>
<dbReference type="InterPro" id="IPR006059">
    <property type="entry name" value="SBP"/>
</dbReference>
<gene>
    <name evidence="3" type="ORF">FD09_GL001843</name>
</gene>
<dbReference type="Pfam" id="PF01547">
    <property type="entry name" value="SBP_bac_1"/>
    <property type="match status" value="1"/>
</dbReference>
<dbReference type="SUPFAM" id="SSF53850">
    <property type="entry name" value="Periplasmic binding protein-like II"/>
    <property type="match status" value="1"/>
</dbReference>
<dbReference type="PANTHER" id="PTHR43649">
    <property type="entry name" value="ARABINOSE-BINDING PROTEIN-RELATED"/>
    <property type="match status" value="1"/>
</dbReference>
<dbReference type="OrthoDB" id="7936627at2"/>
<evidence type="ECO:0000313" key="3">
    <source>
        <dbReference type="EMBL" id="KRL13813.1"/>
    </source>
</evidence>
<dbReference type="Proteomes" id="UP000051330">
    <property type="component" value="Unassembled WGS sequence"/>
</dbReference>
<dbReference type="InterPro" id="IPR022627">
    <property type="entry name" value="DUF3502"/>
</dbReference>
<dbReference type="AlphaFoldDB" id="A0A0R1N7I0"/>
<evidence type="ECO:0000256" key="1">
    <source>
        <dbReference type="SAM" id="SignalP"/>
    </source>
</evidence>
<keyword evidence="1" id="KW-0732">Signal</keyword>
<name>A0A0R1N7I0_9LACO</name>
<dbReference type="PANTHER" id="PTHR43649:SF17">
    <property type="entry name" value="ABC TRANSPORTER SOLUTE BINDING PROTEIN-SUGAR TRANSPORT"/>
    <property type="match status" value="1"/>
</dbReference>
<proteinExistence type="predicted"/>
<evidence type="ECO:0000313" key="4">
    <source>
        <dbReference type="Proteomes" id="UP000051330"/>
    </source>
</evidence>
<dbReference type="Pfam" id="PF12010">
    <property type="entry name" value="DUF3502"/>
    <property type="match status" value="1"/>
</dbReference>
<feature type="signal peptide" evidence="1">
    <location>
        <begin position="1"/>
        <end position="21"/>
    </location>
</feature>
<reference evidence="3 4" key="1">
    <citation type="journal article" date="2015" name="Genome Announc.">
        <title>Expanding the biotechnology potential of lactobacilli through comparative genomics of 213 strains and associated genera.</title>
        <authorList>
            <person name="Sun Z."/>
            <person name="Harris H.M."/>
            <person name="McCann A."/>
            <person name="Guo C."/>
            <person name="Argimon S."/>
            <person name="Zhang W."/>
            <person name="Yang X."/>
            <person name="Jeffery I.B."/>
            <person name="Cooney J.C."/>
            <person name="Kagawa T.F."/>
            <person name="Liu W."/>
            <person name="Song Y."/>
            <person name="Salvetti E."/>
            <person name="Wrobel A."/>
            <person name="Rasinkangas P."/>
            <person name="Parkhill J."/>
            <person name="Rea M.C."/>
            <person name="O'Sullivan O."/>
            <person name="Ritari J."/>
            <person name="Douillard F.P."/>
            <person name="Paul Ross R."/>
            <person name="Yang R."/>
            <person name="Briner A.E."/>
            <person name="Felis G.E."/>
            <person name="de Vos W.M."/>
            <person name="Barrangou R."/>
            <person name="Klaenhammer T.R."/>
            <person name="Caufield P.W."/>
            <person name="Cui Y."/>
            <person name="Zhang H."/>
            <person name="O'Toole P.W."/>
        </authorList>
    </citation>
    <scope>NUCLEOTIDE SEQUENCE [LARGE SCALE GENOMIC DNA]</scope>
    <source>
        <strain evidence="3 4">DSM 12744</strain>
    </source>
</reference>
<organism evidence="3 4">
    <name type="scientific">Schleiferilactobacillus perolens DSM 12744</name>
    <dbReference type="NCBI Taxonomy" id="1423792"/>
    <lineage>
        <taxon>Bacteria</taxon>
        <taxon>Bacillati</taxon>
        <taxon>Bacillota</taxon>
        <taxon>Bacilli</taxon>
        <taxon>Lactobacillales</taxon>
        <taxon>Lactobacillaceae</taxon>
        <taxon>Schleiferilactobacillus</taxon>
    </lineage>
</organism>
<dbReference type="Gene3D" id="3.40.190.10">
    <property type="entry name" value="Periplasmic binding protein-like II"/>
    <property type="match status" value="1"/>
</dbReference>
<dbReference type="RefSeq" id="WP_057818710.1">
    <property type="nucleotide sequence ID" value="NZ_AZEC01000003.1"/>
</dbReference>
<evidence type="ECO:0000259" key="2">
    <source>
        <dbReference type="Pfam" id="PF12010"/>
    </source>
</evidence>
<feature type="chain" id="PRO_5039164200" evidence="1">
    <location>
        <begin position="22"/>
        <end position="490"/>
    </location>
</feature>
<comment type="caution">
    <text evidence="3">The sequence shown here is derived from an EMBL/GenBank/DDBJ whole genome shotgun (WGS) entry which is preliminary data.</text>
</comment>
<protein>
    <submittedName>
        <fullName evidence="3">Sugar ABC transporter substrate-binding protein</fullName>
    </submittedName>
</protein>
<dbReference type="PROSITE" id="PS51257">
    <property type="entry name" value="PROKAR_LIPOPROTEIN"/>
    <property type="match status" value="1"/>
</dbReference>
<feature type="domain" description="DUF3502" evidence="2">
    <location>
        <begin position="420"/>
        <end position="487"/>
    </location>
</feature>
<sequence length="490" mass="54457">MKKWRNVAIAAMATGAMLTLAACGSSSKSGSGSSDKTTISMYMPGDKNKNYDEVMKSVNKEIQKKYPKIQLEIKFIGWGDYGQKYSVMVTSGDSYDLAFVQNYPTNAQKGAYADMTDYLKNGVAKKAYESVDPAYWKGLTIKDKIYAFPINANVFAQNALAFNPTFIKKYNLDISKVNSYADATPLLEKVKKSEPSVAGFAIGKDFKVSDQALEYPVTNNYPIVVDSSGKDTKVHNLYDLPETQKNLETLHEWYKKGLLPKDAATSTTTYNLQDDTWFMRQETTGPMDYGNTALKNASNGKDIQIRPITDPYKSEAQAQVALWGISKSSKHKKEAMEVLSELNTNPKVLNTLVWGLEGKQWNFTDKKDGKIKTTKDYKPGYFMGAWMMGNNSILYTQDSITDAQIAKRDSSIKDAKESAMLGFLPDTSSYKTELSNISNVYSKYGPILDTGTADPIPTIKKMDAELKTAGMDKVLAAIQKQYDAFLAAKK</sequence>
<keyword evidence="4" id="KW-1185">Reference proteome</keyword>
<accession>A0A0R1N7I0</accession>
<dbReference type="EMBL" id="AZEC01000003">
    <property type="protein sequence ID" value="KRL13813.1"/>
    <property type="molecule type" value="Genomic_DNA"/>
</dbReference>
<dbReference type="STRING" id="1423792.FD09_GL001843"/>